<protein>
    <submittedName>
        <fullName evidence="3">Uncharacterized protein</fullName>
    </submittedName>
</protein>
<feature type="transmembrane region" description="Helical" evidence="2">
    <location>
        <begin position="113"/>
        <end position="132"/>
    </location>
</feature>
<keyword evidence="2" id="KW-1133">Transmembrane helix</keyword>
<feature type="region of interest" description="Disordered" evidence="1">
    <location>
        <begin position="1"/>
        <end position="28"/>
    </location>
</feature>
<feature type="compositionally biased region" description="Polar residues" evidence="1">
    <location>
        <begin position="1"/>
        <end position="11"/>
    </location>
</feature>
<name>A0ABV8QJ85_9GAMM</name>
<keyword evidence="2" id="KW-0812">Transmembrane</keyword>
<keyword evidence="4" id="KW-1185">Reference proteome</keyword>
<comment type="caution">
    <text evidence="3">The sequence shown here is derived from an EMBL/GenBank/DDBJ whole genome shotgun (WGS) entry which is preliminary data.</text>
</comment>
<feature type="transmembrane region" description="Helical" evidence="2">
    <location>
        <begin position="144"/>
        <end position="166"/>
    </location>
</feature>
<evidence type="ECO:0000256" key="2">
    <source>
        <dbReference type="SAM" id="Phobius"/>
    </source>
</evidence>
<dbReference type="Proteomes" id="UP001595798">
    <property type="component" value="Unassembled WGS sequence"/>
</dbReference>
<keyword evidence="2" id="KW-0472">Membrane</keyword>
<evidence type="ECO:0000256" key="1">
    <source>
        <dbReference type="SAM" id="MobiDB-lite"/>
    </source>
</evidence>
<dbReference type="EMBL" id="JBHSDI010000015">
    <property type="protein sequence ID" value="MFC4259763.1"/>
    <property type="molecule type" value="Genomic_DNA"/>
</dbReference>
<evidence type="ECO:0000313" key="4">
    <source>
        <dbReference type="Proteomes" id="UP001595798"/>
    </source>
</evidence>
<sequence length="331" mass="38077">MSEQAYYSTTAWRPANDGGGSKRPRPQLDTRSRSFRMQWEAGRKLSKSYIPDLVPGDFLDLWRPRLEDKSVSYMDGENGEKIPVSWMNHESFRWTTLPKFAWRWLLVKAIAKFLLIAGTPILLISLLHVYFFSNEHFEGTFENAFIPTVLYGGGACLFLWGGISLCERLFPDFMYAAPKGPLWEFNRRTGMVTVFCNPEKKGQSGKVQWQSPFEDFDCYVHMGPTTQGLPLYYAAMVNRCREETMVLTALHPASSNPGDHKAVWNFWCQYMDSTAPLPDIPLLEPHRANDPVTAAHDKETGRDPRHWYNMSNAAYEVKVKQMYQRCRSAFG</sequence>
<proteinExistence type="predicted"/>
<gene>
    <name evidence="3" type="ORF">ACFOZ5_12055</name>
</gene>
<reference evidence="4" key="1">
    <citation type="journal article" date="2019" name="Int. J. Syst. Evol. Microbiol.">
        <title>The Global Catalogue of Microorganisms (GCM) 10K type strain sequencing project: providing services to taxonomists for standard genome sequencing and annotation.</title>
        <authorList>
            <consortium name="The Broad Institute Genomics Platform"/>
            <consortium name="The Broad Institute Genome Sequencing Center for Infectious Disease"/>
            <person name="Wu L."/>
            <person name="Ma J."/>
        </authorList>
    </citation>
    <scope>NUCLEOTIDE SEQUENCE [LARGE SCALE GENOMIC DNA]</scope>
    <source>
        <strain evidence="4">CECT 7297</strain>
    </source>
</reference>
<dbReference type="RefSeq" id="WP_379887621.1">
    <property type="nucleotide sequence ID" value="NZ_JBHSDI010000015.1"/>
</dbReference>
<accession>A0ABV8QJ85</accession>
<evidence type="ECO:0000313" key="3">
    <source>
        <dbReference type="EMBL" id="MFC4259763.1"/>
    </source>
</evidence>
<organism evidence="3 4">
    <name type="scientific">Marinobacter lacisalsi</name>
    <dbReference type="NCBI Taxonomy" id="475979"/>
    <lineage>
        <taxon>Bacteria</taxon>
        <taxon>Pseudomonadati</taxon>
        <taxon>Pseudomonadota</taxon>
        <taxon>Gammaproteobacteria</taxon>
        <taxon>Pseudomonadales</taxon>
        <taxon>Marinobacteraceae</taxon>
        <taxon>Marinobacter</taxon>
    </lineage>
</organism>